<proteinExistence type="predicted"/>
<gene>
    <name evidence="1" type="ORF">SAMN05216189_102914</name>
    <name evidence="2" type="ORF">SAMN06295949_11115</name>
</gene>
<protein>
    <submittedName>
        <fullName evidence="1">Uncharacterized protein</fullName>
    </submittedName>
</protein>
<reference evidence="1 4" key="1">
    <citation type="submission" date="2016-10" db="EMBL/GenBank/DDBJ databases">
        <authorList>
            <person name="de Groot N.N."/>
        </authorList>
    </citation>
    <scope>NUCLEOTIDE SEQUENCE [LARGE SCALE GENOMIC DNA]</scope>
    <source>
        <strain evidence="1 4">CCM 7361</strain>
    </source>
</reference>
<reference evidence="2 3" key="2">
    <citation type="submission" date="2017-06" db="EMBL/GenBank/DDBJ databases">
        <authorList>
            <person name="Varghese N."/>
            <person name="Submissions S."/>
        </authorList>
    </citation>
    <scope>NUCLEOTIDE SEQUENCE [LARGE SCALE GENOMIC DNA]</scope>
    <source>
        <strain evidence="2 3">RLD-1</strain>
    </source>
</reference>
<accession>A0A239IVX0</accession>
<organism evidence="1 4">
    <name type="scientific">Pseudomonas delhiensis</name>
    <dbReference type="NCBI Taxonomy" id="366289"/>
    <lineage>
        <taxon>Bacteria</taxon>
        <taxon>Pseudomonadati</taxon>
        <taxon>Pseudomonadota</taxon>
        <taxon>Gammaproteobacteria</taxon>
        <taxon>Pseudomonadales</taxon>
        <taxon>Pseudomonadaceae</taxon>
        <taxon>Pseudomonas</taxon>
    </lineage>
</organism>
<evidence type="ECO:0000313" key="4">
    <source>
        <dbReference type="Proteomes" id="UP000199693"/>
    </source>
</evidence>
<dbReference type="EMBL" id="FZPC01000011">
    <property type="protein sequence ID" value="SNS97532.1"/>
    <property type="molecule type" value="Genomic_DNA"/>
</dbReference>
<dbReference type="Proteomes" id="UP000199693">
    <property type="component" value="Unassembled WGS sequence"/>
</dbReference>
<dbReference type="AlphaFoldDB" id="A0A239IVX0"/>
<evidence type="ECO:0000313" key="3">
    <source>
        <dbReference type="Proteomes" id="UP000198309"/>
    </source>
</evidence>
<evidence type="ECO:0000313" key="2">
    <source>
        <dbReference type="EMBL" id="SNS97532.1"/>
    </source>
</evidence>
<dbReference type="EMBL" id="FNEC01000029">
    <property type="protein sequence ID" value="SDK11321.1"/>
    <property type="molecule type" value="Genomic_DNA"/>
</dbReference>
<dbReference type="Proteomes" id="UP000198309">
    <property type="component" value="Unassembled WGS sequence"/>
</dbReference>
<evidence type="ECO:0000313" key="1">
    <source>
        <dbReference type="EMBL" id="SDK11321.1"/>
    </source>
</evidence>
<name>A0A239IVX0_9PSED</name>
<sequence>MTGAQHSILERPYSILTTSNGSIWYGCGSFSSNFSSIGVSAILAYSPSHLTIDLSPTKVRYVDNRPIWKVFSAPDPEYQQVLKKNESVIAETFGRVAILRKNEIIKSVEPCSISQKFLDSIGRQSVDFLHVLSLLEIEIEEIGISGSCGAFSPICLQHEVDICFFGSEKCQRIWHRIRELLDKKIFMPADKYEQRFRYGEIEFDPQFSRSNSHQIMGFGEISNISIAESMLPISARVVDASESIFFPAYYKTTAGPLISFRVGHRGLFSSGEIIKIHDPVKLMLTVNGKETTAIGVVGRSWIS</sequence>
<keyword evidence="3" id="KW-1185">Reference proteome</keyword>